<dbReference type="PANTHER" id="PTHR13018:SF5">
    <property type="entry name" value="RE44586P"/>
    <property type="match status" value="1"/>
</dbReference>
<evidence type="ECO:0000313" key="3">
    <source>
        <dbReference type="EMBL" id="CAD8503081.1"/>
    </source>
</evidence>
<dbReference type="PANTHER" id="PTHR13018">
    <property type="entry name" value="PROBABLE MEMBRANE PROTEIN DUF221-RELATED"/>
    <property type="match status" value="1"/>
</dbReference>
<feature type="transmembrane region" description="Helical" evidence="2">
    <location>
        <begin position="541"/>
        <end position="565"/>
    </location>
</feature>
<reference evidence="3" key="1">
    <citation type="submission" date="2021-01" db="EMBL/GenBank/DDBJ databases">
        <authorList>
            <person name="Corre E."/>
            <person name="Pelletier E."/>
            <person name="Niang G."/>
            <person name="Scheremetjew M."/>
            <person name="Finn R."/>
            <person name="Kale V."/>
            <person name="Holt S."/>
            <person name="Cochrane G."/>
            <person name="Meng A."/>
            <person name="Brown T."/>
            <person name="Cohen L."/>
        </authorList>
    </citation>
    <scope>NUCLEOTIDE SEQUENCE</scope>
    <source>
        <strain evidence="3">CCMP1374</strain>
    </source>
</reference>
<dbReference type="InterPro" id="IPR045122">
    <property type="entry name" value="Csc1-like"/>
</dbReference>
<feature type="transmembrane region" description="Helical" evidence="2">
    <location>
        <begin position="693"/>
        <end position="711"/>
    </location>
</feature>
<feature type="region of interest" description="Disordered" evidence="1">
    <location>
        <begin position="329"/>
        <end position="348"/>
    </location>
</feature>
<dbReference type="GO" id="GO:0005886">
    <property type="term" value="C:plasma membrane"/>
    <property type="evidence" value="ECO:0007669"/>
    <property type="project" value="TreeGrafter"/>
</dbReference>
<feature type="transmembrane region" description="Helical" evidence="2">
    <location>
        <begin position="731"/>
        <end position="753"/>
    </location>
</feature>
<dbReference type="EMBL" id="HBEP01029949">
    <property type="protein sequence ID" value="CAD8503081.1"/>
    <property type="molecule type" value="Transcribed_RNA"/>
</dbReference>
<protein>
    <recommendedName>
        <fullName evidence="4">CSC1/OSCA1-like 7TM region domain-containing protein</fullName>
    </recommendedName>
</protein>
<feature type="compositionally biased region" description="Polar residues" evidence="1">
    <location>
        <begin position="859"/>
        <end position="874"/>
    </location>
</feature>
<dbReference type="AlphaFoldDB" id="A0A7S0F4K8"/>
<feature type="region of interest" description="Disordered" evidence="1">
    <location>
        <begin position="804"/>
        <end position="831"/>
    </location>
</feature>
<feature type="transmembrane region" description="Helical" evidence="2">
    <location>
        <begin position="577"/>
        <end position="598"/>
    </location>
</feature>
<dbReference type="GO" id="GO:0005227">
    <property type="term" value="F:calcium-activated cation channel activity"/>
    <property type="evidence" value="ECO:0007669"/>
    <property type="project" value="InterPro"/>
</dbReference>
<organism evidence="3">
    <name type="scientific">Phaeocystis antarctica</name>
    <dbReference type="NCBI Taxonomy" id="33657"/>
    <lineage>
        <taxon>Eukaryota</taxon>
        <taxon>Haptista</taxon>
        <taxon>Haptophyta</taxon>
        <taxon>Prymnesiophyceae</taxon>
        <taxon>Phaeocystales</taxon>
        <taxon>Phaeocystaceae</taxon>
        <taxon>Phaeocystis</taxon>
    </lineage>
</organism>
<evidence type="ECO:0000256" key="1">
    <source>
        <dbReference type="SAM" id="MobiDB-lite"/>
    </source>
</evidence>
<feature type="transmembrane region" description="Helical" evidence="2">
    <location>
        <begin position="498"/>
        <end position="520"/>
    </location>
</feature>
<feature type="transmembrane region" description="Helical" evidence="2">
    <location>
        <begin position="213"/>
        <end position="230"/>
    </location>
</feature>
<feature type="transmembrane region" description="Helical" evidence="2">
    <location>
        <begin position="654"/>
        <end position="677"/>
    </location>
</feature>
<keyword evidence="2" id="KW-1133">Transmembrane helix</keyword>
<feature type="region of interest" description="Disordered" evidence="1">
    <location>
        <begin position="855"/>
        <end position="874"/>
    </location>
</feature>
<proteinExistence type="predicted"/>
<gene>
    <name evidence="3" type="ORF">PANT1444_LOCUS16978</name>
</gene>
<keyword evidence="2" id="KW-0472">Membrane</keyword>
<evidence type="ECO:0008006" key="4">
    <source>
        <dbReference type="Google" id="ProtNLM"/>
    </source>
</evidence>
<sequence length="874" mass="97064">MPAHDTSSRSSSDGPLARLQGESKKAKEASFLQRCVKRKVDAEGKFTSPESGKPIDAKRFHMFGQSSSELREYGCSVAVDLFLRFSLEAAALFLLMFLVSLYQTYDSWERNTLRNECRAAVDANYDAIISGTWNTSLGQSCGYQDLTNDDGTPAFVRQNLSELSSTLLFSLGACEEYTNVSDQMLFSPASDSSNRPLASTPNADFCVSDSSDAIYWLSALNLLIFVAYLVRLRRLQLHAALTTDKAMWTAADYSVMITGLSIGGVAHKEDDSHNIISVETKLLKDLIKLGFEREWINHVELGVNCAEEISIGHKIERLEVSKEELLAREKSRQARGEPAQESTEEKVGKIKGQLTELNKELEALQSAEHITTGHAFIVFKFERHRNHLVKLFYRTPWQRMALNTPFAGCLDVHEQPPLSAADGMPVSLTSAPEPSDVFWENLEKDLSYTNHASLVTIAVTSLLIGVSVGIQVLIKFLQALSTTDSVAERDIAFTTNQAAAFSLSALASTVVVVVNLLLKWTIKYFVSREGHDTKTDFEKRVFTMLSMAYVLNTVVMPMVLGAVPFGVTQAWYESGGVVSQASLLIVTNFVFVEGLKVFQIYPLVMRYLVSPFCISQTRKNELWAPPRLLLGDLYAGAVKTVALCLIYAPLFPFAYLLTSIAFVTTFWCTKFAVVFWYRKPPHVDEDMMDRMRTILSLCILGQLLSMSLASGSSGPSESPYSVYRSGMGWAAFLWALITWILYAGLPLGFIPYLRDFGQINHLNSQTNDFNADEDTDGIPYDQVTEKKHYEIEAYECPAGKKNSRLKRRAPSELPSQPPAAQASTCYPPLVSPQGYPQPEIYSAAGASYPPAALQPTCYPPQSTDQSFEVTMQDV</sequence>
<feature type="transmembrane region" description="Helical" evidence="2">
    <location>
        <begin position="81"/>
        <end position="102"/>
    </location>
</feature>
<keyword evidence="2" id="KW-0812">Transmembrane</keyword>
<feature type="transmembrane region" description="Helical" evidence="2">
    <location>
        <begin position="454"/>
        <end position="478"/>
    </location>
</feature>
<evidence type="ECO:0000256" key="2">
    <source>
        <dbReference type="SAM" id="Phobius"/>
    </source>
</evidence>
<name>A0A7S0F4K8_9EUKA</name>
<feature type="transmembrane region" description="Helical" evidence="2">
    <location>
        <begin position="628"/>
        <end position="648"/>
    </location>
</feature>
<feature type="region of interest" description="Disordered" evidence="1">
    <location>
        <begin position="1"/>
        <end position="30"/>
    </location>
</feature>
<accession>A0A7S0F4K8</accession>